<keyword evidence="5" id="KW-1003">Cell membrane</keyword>
<keyword evidence="7" id="KW-1005">Bacterial flagellum biogenesis</keyword>
<dbReference type="RefSeq" id="WP_095509410.1">
    <property type="nucleotide sequence ID" value="NZ_MQWD01000001.1"/>
</dbReference>
<proteinExistence type="inferred from homology"/>
<keyword evidence="8" id="KW-0653">Protein transport</keyword>
<comment type="similarity">
    <text evidence="2">Belongs to the FliJ family.</text>
</comment>
<comment type="caution">
    <text evidence="12">The sequence shown here is derived from an EMBL/GenBank/DDBJ whole genome shotgun (WGS) entry which is preliminary data.</text>
</comment>
<keyword evidence="9" id="KW-0472">Membrane</keyword>
<dbReference type="Gene3D" id="1.10.287.1700">
    <property type="match status" value="1"/>
</dbReference>
<dbReference type="GO" id="GO:0009288">
    <property type="term" value="C:bacterial-type flagellum"/>
    <property type="evidence" value="ECO:0007669"/>
    <property type="project" value="InterPro"/>
</dbReference>
<feature type="coiled-coil region" evidence="11">
    <location>
        <begin position="79"/>
        <end position="106"/>
    </location>
</feature>
<evidence type="ECO:0000256" key="4">
    <source>
        <dbReference type="ARBA" id="ARBA00022448"/>
    </source>
</evidence>
<name>A0A271IX09_9BACT</name>
<dbReference type="GO" id="GO:0005886">
    <property type="term" value="C:plasma membrane"/>
    <property type="evidence" value="ECO:0007669"/>
    <property type="project" value="UniProtKB-SubCell"/>
</dbReference>
<evidence type="ECO:0000256" key="11">
    <source>
        <dbReference type="SAM" id="Coils"/>
    </source>
</evidence>
<dbReference type="GO" id="GO:0044781">
    <property type="term" value="P:bacterial-type flagellum organization"/>
    <property type="evidence" value="ECO:0007669"/>
    <property type="project" value="UniProtKB-KW"/>
</dbReference>
<evidence type="ECO:0000256" key="7">
    <source>
        <dbReference type="ARBA" id="ARBA00022795"/>
    </source>
</evidence>
<keyword evidence="6" id="KW-0145">Chemotaxis</keyword>
<keyword evidence="13" id="KW-1185">Reference proteome</keyword>
<dbReference type="InterPro" id="IPR053716">
    <property type="entry name" value="Flag_assembly_chemotaxis_eff"/>
</dbReference>
<sequence>MPTRPFQFALTPVLQIRERAVDAAREALGRAVDARASAEADVARAEARLEDGLAAGGNGRTARQLGHAAAHRGGLARTVAEARRAAERLRADEARARRALADAIRQHEALDGLREEAARDHRLHALRVETAALDDLASAGRAASALSPS</sequence>
<gene>
    <name evidence="12" type="ORF">BSZ37_04585</name>
</gene>
<keyword evidence="4" id="KW-0813">Transport</keyword>
<evidence type="ECO:0000313" key="12">
    <source>
        <dbReference type="EMBL" id="PAP75766.1"/>
    </source>
</evidence>
<dbReference type="GO" id="GO:0006935">
    <property type="term" value="P:chemotaxis"/>
    <property type="evidence" value="ECO:0007669"/>
    <property type="project" value="UniProtKB-KW"/>
</dbReference>
<evidence type="ECO:0000256" key="3">
    <source>
        <dbReference type="ARBA" id="ARBA00020392"/>
    </source>
</evidence>
<evidence type="ECO:0000256" key="5">
    <source>
        <dbReference type="ARBA" id="ARBA00022475"/>
    </source>
</evidence>
<accession>A0A271IX09</accession>
<evidence type="ECO:0000256" key="10">
    <source>
        <dbReference type="ARBA" id="ARBA00023225"/>
    </source>
</evidence>
<evidence type="ECO:0000256" key="8">
    <source>
        <dbReference type="ARBA" id="ARBA00022927"/>
    </source>
</evidence>
<evidence type="ECO:0000256" key="9">
    <source>
        <dbReference type="ARBA" id="ARBA00023136"/>
    </source>
</evidence>
<evidence type="ECO:0000256" key="1">
    <source>
        <dbReference type="ARBA" id="ARBA00004413"/>
    </source>
</evidence>
<evidence type="ECO:0000256" key="2">
    <source>
        <dbReference type="ARBA" id="ARBA00010004"/>
    </source>
</evidence>
<protein>
    <recommendedName>
        <fullName evidence="3">Flagellar FliJ protein</fullName>
    </recommendedName>
</protein>
<keyword evidence="10" id="KW-1006">Bacterial flagellum protein export</keyword>
<dbReference type="GO" id="GO:0071973">
    <property type="term" value="P:bacterial-type flagellum-dependent cell motility"/>
    <property type="evidence" value="ECO:0007669"/>
    <property type="project" value="InterPro"/>
</dbReference>
<evidence type="ECO:0000256" key="6">
    <source>
        <dbReference type="ARBA" id="ARBA00022500"/>
    </source>
</evidence>
<dbReference type="InterPro" id="IPR012823">
    <property type="entry name" value="Flagell_FliJ"/>
</dbReference>
<dbReference type="Proteomes" id="UP000216339">
    <property type="component" value="Unassembled WGS sequence"/>
</dbReference>
<dbReference type="Pfam" id="PF02050">
    <property type="entry name" value="FliJ"/>
    <property type="match status" value="1"/>
</dbReference>
<dbReference type="AlphaFoldDB" id="A0A271IX09"/>
<dbReference type="GO" id="GO:0015031">
    <property type="term" value="P:protein transport"/>
    <property type="evidence" value="ECO:0007669"/>
    <property type="project" value="UniProtKB-KW"/>
</dbReference>
<organism evidence="12 13">
    <name type="scientific">Rubrivirga marina</name>
    <dbReference type="NCBI Taxonomy" id="1196024"/>
    <lineage>
        <taxon>Bacteria</taxon>
        <taxon>Pseudomonadati</taxon>
        <taxon>Rhodothermota</taxon>
        <taxon>Rhodothermia</taxon>
        <taxon>Rhodothermales</taxon>
        <taxon>Rubricoccaceae</taxon>
        <taxon>Rubrivirga</taxon>
    </lineage>
</organism>
<comment type="subcellular location">
    <subcellularLocation>
        <location evidence="1">Cell membrane</location>
        <topology evidence="1">Peripheral membrane protein</topology>
        <orientation evidence="1">Cytoplasmic side</orientation>
    </subcellularLocation>
</comment>
<reference evidence="12 13" key="1">
    <citation type="submission" date="2016-11" db="EMBL/GenBank/DDBJ databases">
        <title>Study of marine rhodopsin-containing bacteria.</title>
        <authorList>
            <person name="Yoshizawa S."/>
            <person name="Kumagai Y."/>
            <person name="Kogure K."/>
        </authorList>
    </citation>
    <scope>NUCLEOTIDE SEQUENCE [LARGE SCALE GENOMIC DNA]</scope>
    <source>
        <strain evidence="12 13">SAORIC-28</strain>
    </source>
</reference>
<evidence type="ECO:0000313" key="13">
    <source>
        <dbReference type="Proteomes" id="UP000216339"/>
    </source>
</evidence>
<dbReference type="EMBL" id="MQWD01000001">
    <property type="protein sequence ID" value="PAP75766.1"/>
    <property type="molecule type" value="Genomic_DNA"/>
</dbReference>
<keyword evidence="11" id="KW-0175">Coiled coil</keyword>